<dbReference type="RefSeq" id="WP_379840320.1">
    <property type="nucleotide sequence ID" value="NZ_JBHRYQ010000002.1"/>
</dbReference>
<evidence type="ECO:0000313" key="2">
    <source>
        <dbReference type="EMBL" id="MFC3813332.1"/>
    </source>
</evidence>
<dbReference type="EMBL" id="JBHRYQ010000002">
    <property type="protein sequence ID" value="MFC3813332.1"/>
    <property type="molecule type" value="Genomic_DNA"/>
</dbReference>
<evidence type="ECO:0000313" key="3">
    <source>
        <dbReference type="Proteomes" id="UP001595616"/>
    </source>
</evidence>
<organism evidence="2 3">
    <name type="scientific">Lacihabitans lacunae</name>
    <dbReference type="NCBI Taxonomy" id="1028214"/>
    <lineage>
        <taxon>Bacteria</taxon>
        <taxon>Pseudomonadati</taxon>
        <taxon>Bacteroidota</taxon>
        <taxon>Cytophagia</taxon>
        <taxon>Cytophagales</taxon>
        <taxon>Leadbetterellaceae</taxon>
        <taxon>Lacihabitans</taxon>
    </lineage>
</organism>
<name>A0ABV7Z2G9_9BACT</name>
<protein>
    <submittedName>
        <fullName evidence="2">Uncharacterized protein</fullName>
    </submittedName>
</protein>
<feature type="transmembrane region" description="Helical" evidence="1">
    <location>
        <begin position="95"/>
        <end position="113"/>
    </location>
</feature>
<keyword evidence="1" id="KW-0812">Transmembrane</keyword>
<keyword evidence="3" id="KW-1185">Reference proteome</keyword>
<gene>
    <name evidence="2" type="ORF">ACFOOI_21895</name>
</gene>
<comment type="caution">
    <text evidence="2">The sequence shown here is derived from an EMBL/GenBank/DDBJ whole genome shotgun (WGS) entry which is preliminary data.</text>
</comment>
<accession>A0ABV7Z2G9</accession>
<sequence length="121" mass="14363">MKKIIFGYLSGLHQLLRKVDDTELYVILIIMLIEFILLFFFLIIFDVKTLSIDSFLPNKWLSRFTLGTLHYLFNKYILGLREGNYLKYDPMPRKLTLITTIGFFSFFILLIIFKDSIPVIK</sequence>
<reference evidence="3" key="1">
    <citation type="journal article" date="2019" name="Int. J. Syst. Evol. Microbiol.">
        <title>The Global Catalogue of Microorganisms (GCM) 10K type strain sequencing project: providing services to taxonomists for standard genome sequencing and annotation.</title>
        <authorList>
            <consortium name="The Broad Institute Genomics Platform"/>
            <consortium name="The Broad Institute Genome Sequencing Center for Infectious Disease"/>
            <person name="Wu L."/>
            <person name="Ma J."/>
        </authorList>
    </citation>
    <scope>NUCLEOTIDE SEQUENCE [LARGE SCALE GENOMIC DNA]</scope>
    <source>
        <strain evidence="3">CECT 7956</strain>
    </source>
</reference>
<evidence type="ECO:0000256" key="1">
    <source>
        <dbReference type="SAM" id="Phobius"/>
    </source>
</evidence>
<keyword evidence="1" id="KW-1133">Transmembrane helix</keyword>
<feature type="transmembrane region" description="Helical" evidence="1">
    <location>
        <begin position="24"/>
        <end position="45"/>
    </location>
</feature>
<keyword evidence="1" id="KW-0472">Membrane</keyword>
<dbReference type="Proteomes" id="UP001595616">
    <property type="component" value="Unassembled WGS sequence"/>
</dbReference>
<proteinExistence type="predicted"/>